<dbReference type="AlphaFoldDB" id="A0A974DT52"/>
<evidence type="ECO:0000313" key="1">
    <source>
        <dbReference type="EMBL" id="OCT97478.1"/>
    </source>
</evidence>
<dbReference type="Proteomes" id="UP000694892">
    <property type="component" value="Chromosome 1S"/>
</dbReference>
<evidence type="ECO:0000313" key="2">
    <source>
        <dbReference type="Proteomes" id="UP000694892"/>
    </source>
</evidence>
<reference evidence="2" key="1">
    <citation type="journal article" date="2016" name="Nature">
        <title>Genome evolution in the allotetraploid frog Xenopus laevis.</title>
        <authorList>
            <person name="Session A.M."/>
            <person name="Uno Y."/>
            <person name="Kwon T."/>
            <person name="Chapman J.A."/>
            <person name="Toyoda A."/>
            <person name="Takahashi S."/>
            <person name="Fukui A."/>
            <person name="Hikosaka A."/>
            <person name="Suzuki A."/>
            <person name="Kondo M."/>
            <person name="van Heeringen S.J."/>
            <person name="Quigley I."/>
            <person name="Heinz S."/>
            <person name="Ogino H."/>
            <person name="Ochi H."/>
            <person name="Hellsten U."/>
            <person name="Lyons J.B."/>
            <person name="Simakov O."/>
            <person name="Putnam N."/>
            <person name="Stites J."/>
            <person name="Kuroki Y."/>
            <person name="Tanaka T."/>
            <person name="Michiue T."/>
            <person name="Watanabe M."/>
            <person name="Bogdanovic O."/>
            <person name="Lister R."/>
            <person name="Georgiou G."/>
            <person name="Paranjpe S.S."/>
            <person name="van Kruijsbergen I."/>
            <person name="Shu S."/>
            <person name="Carlson J."/>
            <person name="Kinoshita T."/>
            <person name="Ohta Y."/>
            <person name="Mawaribuchi S."/>
            <person name="Jenkins J."/>
            <person name="Grimwood J."/>
            <person name="Schmutz J."/>
            <person name="Mitros T."/>
            <person name="Mozaffari S.V."/>
            <person name="Suzuki Y."/>
            <person name="Haramoto Y."/>
            <person name="Yamamoto T.S."/>
            <person name="Takagi C."/>
            <person name="Heald R."/>
            <person name="Miller K."/>
            <person name="Haudenschild C."/>
            <person name="Kitzman J."/>
            <person name="Nakayama T."/>
            <person name="Izutsu Y."/>
            <person name="Robert J."/>
            <person name="Fortriede J."/>
            <person name="Burns K."/>
            <person name="Lotay V."/>
            <person name="Karimi K."/>
            <person name="Yasuoka Y."/>
            <person name="Dichmann D.S."/>
            <person name="Flajnik M.F."/>
            <person name="Houston D.W."/>
            <person name="Shendure J."/>
            <person name="DuPasquier L."/>
            <person name="Vize P.D."/>
            <person name="Zorn A.M."/>
            <person name="Ito M."/>
            <person name="Marcotte E.M."/>
            <person name="Wallingford J.B."/>
            <person name="Ito Y."/>
            <person name="Asashima M."/>
            <person name="Ueno N."/>
            <person name="Matsuda Y."/>
            <person name="Veenstra G.J."/>
            <person name="Fujiyama A."/>
            <person name="Harland R.M."/>
            <person name="Taira M."/>
            <person name="Rokhsar D.S."/>
        </authorList>
    </citation>
    <scope>NUCLEOTIDE SEQUENCE [LARGE SCALE GENOMIC DNA]</scope>
    <source>
        <strain evidence="2">J</strain>
    </source>
</reference>
<organism evidence="1 2">
    <name type="scientific">Xenopus laevis</name>
    <name type="common">African clawed frog</name>
    <dbReference type="NCBI Taxonomy" id="8355"/>
    <lineage>
        <taxon>Eukaryota</taxon>
        <taxon>Metazoa</taxon>
        <taxon>Chordata</taxon>
        <taxon>Craniata</taxon>
        <taxon>Vertebrata</taxon>
        <taxon>Euteleostomi</taxon>
        <taxon>Amphibia</taxon>
        <taxon>Batrachia</taxon>
        <taxon>Anura</taxon>
        <taxon>Pipoidea</taxon>
        <taxon>Pipidae</taxon>
        <taxon>Xenopodinae</taxon>
        <taxon>Xenopus</taxon>
        <taxon>Xenopus</taxon>
    </lineage>
</organism>
<name>A0A974DT52_XENLA</name>
<sequence length="91" mass="10562">MARVQMCRRVILKYFIYKHPFKARDAETQTNQTCQDRDYANLLRVKADSQPVCLKTYTAGNSKACNPMGRFLLILSLWHAFFILKFSRGGV</sequence>
<dbReference type="EMBL" id="CM004467">
    <property type="protein sequence ID" value="OCT97478.1"/>
    <property type="molecule type" value="Genomic_DNA"/>
</dbReference>
<gene>
    <name evidence="1" type="ORF">XELAEV_18009704mg</name>
</gene>
<protein>
    <submittedName>
        <fullName evidence="1">Uncharacterized protein</fullName>
    </submittedName>
</protein>
<proteinExistence type="predicted"/>
<accession>A0A974DT52</accession>